<dbReference type="SUPFAM" id="SSF48452">
    <property type="entry name" value="TPR-like"/>
    <property type="match status" value="1"/>
</dbReference>
<dbReference type="GO" id="GO:0031416">
    <property type="term" value="C:NatB complex"/>
    <property type="evidence" value="ECO:0007669"/>
    <property type="project" value="TreeGrafter"/>
</dbReference>
<proteinExistence type="inferred from homology"/>
<keyword evidence="2" id="KW-0802">TPR repeat</keyword>
<dbReference type="PROSITE" id="PS50005">
    <property type="entry name" value="TPR"/>
    <property type="match status" value="1"/>
</dbReference>
<evidence type="ECO:0000256" key="2">
    <source>
        <dbReference type="PROSITE-ProRule" id="PRU00339"/>
    </source>
</evidence>
<dbReference type="PANTHER" id="PTHR22767:SF3">
    <property type="entry name" value="N-ALPHA-ACETYLTRANSFERASE 25, NATB AUXILIARY SUBUNIT"/>
    <property type="match status" value="1"/>
</dbReference>
<dbReference type="PANTHER" id="PTHR22767">
    <property type="entry name" value="N-TERMINAL ACETYLTRANSFERASE-RELATED"/>
    <property type="match status" value="1"/>
</dbReference>
<evidence type="ECO:0000313" key="4">
    <source>
        <dbReference type="Proteomes" id="UP001359559"/>
    </source>
</evidence>
<dbReference type="Pfam" id="PF09797">
    <property type="entry name" value="NatB_MDM20"/>
    <property type="match status" value="1"/>
</dbReference>
<reference evidence="3 4" key="1">
    <citation type="submission" date="2024-01" db="EMBL/GenBank/DDBJ databases">
        <title>The genomes of 5 underutilized Papilionoideae crops provide insights into root nodulation and disease resistance.</title>
        <authorList>
            <person name="Yuan L."/>
        </authorList>
    </citation>
    <scope>NUCLEOTIDE SEQUENCE [LARGE SCALE GENOMIC DNA]</scope>
    <source>
        <strain evidence="3">LY-2023</strain>
        <tissue evidence="3">Leaf</tissue>
    </source>
</reference>
<dbReference type="InterPro" id="IPR019183">
    <property type="entry name" value="NAA25_NatB_aux_su"/>
</dbReference>
<keyword evidence="4" id="KW-1185">Reference proteome</keyword>
<sequence>MKPLPYGPSKQELMVVRVFEDHRIALIFQNYSPKKMSRFSPFSHLCVLCVSEEAENNALSLWIGMASKFGLAGGIPERKVRPIWDAIDSRQFKNALKHVTTLLSKHPNSPYALALKALVLERMGKPDEALSVSLNAKQLLYANDSLLMDDLTLSSLQIVFQRLDHLDLATACYEHACSKFPNNLELMMGLFNCYVREYSFVKQQQTAIKMYKLVGEERFLLWAVCSIQLQVLCGNGEDKLLFLAEGLLKKHVASHSLHEPEALMIYISILERQSKFGDALEILSGKLGSLLMIEVDKLRLQGRLLAQAGDYTAAADVFQKILESCPDDWECFLHYLGCLLEDGSIWCDEAVNDPVHPPKFVNCKVSHLTDEEFDSRLSTASAFIQKLQADTSNNLIRCPYLATLEIERRKHLCGKGDDDHLIDDIVKYFCRFGHLACFTSDVEMFVDVLTTDKKTELLEKLMKTSGTSSAAPTKKLGLSISLFKIKQLLLGDMFKSSTSDLELSCVQMFEMYCKNLPLSKDLDPQEGMHGEELLSMTCNILVQLFWRTKNVGYLVEAIIVLEFGLAIRRYVSQYKILLLHLYSHCGALSVAHEWYKSLDVKNILMESILHNILPQMLVSPLWTGLNNLLKDYLKFMDDHFRESADLTFLAYRHRNYSKVIEFVQFKDRLQHSSQYLVARVETPILQLKQNADNIEEEEGILQGLKCGIHFLELSNEIGSKSLTFNEDLQTRPWWTPTSEKNYLLGPFEGISYYPREPLTEDRDTSLKRVIEKKSLLPRLIYLSVQSASASIKEHVEVNGSVTPDITLELKLLLERYAQLLGFSLSEATEVVMGLPNGERSSVVSDSNLIDWLNFTVFLNAWRLSSHELVQSDVNGCRPRIWDILDTSLEKYILEKVRSMEPQVCSPWSNIELLIQLVTEPLAWHGLVIQSCLRSCLPSSKKKKKSGSAYQSSSNLAHAITDSVRHLSHVLEDVMKWIKEWNRRPEDENLESILILLRNNEGPGQVLHNLETFISSMNDAELGDRIFHSLKSWSPADVARKMMTGKLKVLMEFSAICESKFKLLQSMKQQVAQP</sequence>
<dbReference type="EMBL" id="JAYKXN010000003">
    <property type="protein sequence ID" value="KAK7301676.1"/>
    <property type="molecule type" value="Genomic_DNA"/>
</dbReference>
<dbReference type="AlphaFoldDB" id="A0AAN9JNZ5"/>
<accession>A0AAN9JNZ5</accession>
<dbReference type="FunFam" id="1.25.40.1040:FF:000007">
    <property type="entry name" value="N-alpha-acetyltransferase 25, NatB auxiliary subunit"/>
    <property type="match status" value="1"/>
</dbReference>
<organism evidence="3 4">
    <name type="scientific">Clitoria ternatea</name>
    <name type="common">Butterfly pea</name>
    <dbReference type="NCBI Taxonomy" id="43366"/>
    <lineage>
        <taxon>Eukaryota</taxon>
        <taxon>Viridiplantae</taxon>
        <taxon>Streptophyta</taxon>
        <taxon>Embryophyta</taxon>
        <taxon>Tracheophyta</taxon>
        <taxon>Spermatophyta</taxon>
        <taxon>Magnoliopsida</taxon>
        <taxon>eudicotyledons</taxon>
        <taxon>Gunneridae</taxon>
        <taxon>Pentapetalae</taxon>
        <taxon>rosids</taxon>
        <taxon>fabids</taxon>
        <taxon>Fabales</taxon>
        <taxon>Fabaceae</taxon>
        <taxon>Papilionoideae</taxon>
        <taxon>50 kb inversion clade</taxon>
        <taxon>NPAAA clade</taxon>
        <taxon>indigoferoid/millettioid clade</taxon>
        <taxon>Phaseoleae</taxon>
        <taxon>Clitoria</taxon>
    </lineage>
</organism>
<evidence type="ECO:0000256" key="1">
    <source>
        <dbReference type="ARBA" id="ARBA00006298"/>
    </source>
</evidence>
<comment type="caution">
    <text evidence="3">The sequence shown here is derived from an EMBL/GenBank/DDBJ whole genome shotgun (WGS) entry which is preliminary data.</text>
</comment>
<feature type="repeat" description="TPR" evidence="2">
    <location>
        <begin position="295"/>
        <end position="328"/>
    </location>
</feature>
<dbReference type="Pfam" id="PF13432">
    <property type="entry name" value="TPR_16"/>
    <property type="match status" value="1"/>
</dbReference>
<gene>
    <name evidence="3" type="ORF">RJT34_12547</name>
</gene>
<dbReference type="InterPro" id="IPR011990">
    <property type="entry name" value="TPR-like_helical_dom_sf"/>
</dbReference>
<dbReference type="Proteomes" id="UP001359559">
    <property type="component" value="Unassembled WGS sequence"/>
</dbReference>
<dbReference type="Gene3D" id="1.25.40.1040">
    <property type="match status" value="1"/>
</dbReference>
<protein>
    <recommendedName>
        <fullName evidence="5">Phagocyte signaling-impaired protein</fullName>
    </recommendedName>
</protein>
<comment type="similarity">
    <text evidence="1">Belongs to the MDM20/NAA25 family.</text>
</comment>
<name>A0AAN9JNZ5_CLITE</name>
<evidence type="ECO:0000313" key="3">
    <source>
        <dbReference type="EMBL" id="KAK7301676.1"/>
    </source>
</evidence>
<dbReference type="InterPro" id="IPR019734">
    <property type="entry name" value="TPR_rpt"/>
</dbReference>
<evidence type="ECO:0008006" key="5">
    <source>
        <dbReference type="Google" id="ProtNLM"/>
    </source>
</evidence>